<protein>
    <recommendedName>
        <fullName evidence="12">Probable disulfide formation protein</fullName>
    </recommendedName>
    <alternativeName>
        <fullName evidence="12">Disulfide oxidoreductase</fullName>
    </alternativeName>
    <alternativeName>
        <fullName evidence="12">Thiol-disulfide oxidoreductase</fullName>
    </alternativeName>
</protein>
<comment type="caution">
    <text evidence="12">Lacks conserved residue(s) required for the propagation of feature annotation.</text>
</comment>
<evidence type="ECO:0000313" key="14">
    <source>
        <dbReference type="EMBL" id="SCL85275.1"/>
    </source>
</evidence>
<dbReference type="InterPro" id="IPR012187">
    <property type="entry name" value="Disulphide_bond_form_BdbC"/>
</dbReference>
<dbReference type="HAMAP" id="MF_00287">
    <property type="entry name" value="BdbC"/>
    <property type="match status" value="1"/>
</dbReference>
<keyword evidence="3 12" id="KW-0813">Transport</keyword>
<evidence type="ECO:0000256" key="3">
    <source>
        <dbReference type="ARBA" id="ARBA00022448"/>
    </source>
</evidence>
<evidence type="ECO:0000256" key="4">
    <source>
        <dbReference type="ARBA" id="ARBA00022692"/>
    </source>
</evidence>
<evidence type="ECO:0000256" key="6">
    <source>
        <dbReference type="ARBA" id="ARBA00022989"/>
    </source>
</evidence>
<keyword evidence="7 12" id="KW-0560">Oxidoreductase</keyword>
<evidence type="ECO:0000256" key="2">
    <source>
        <dbReference type="ARBA" id="ARBA00007602"/>
    </source>
</evidence>
<dbReference type="GO" id="GO:0015035">
    <property type="term" value="F:protein-disulfide reductase activity"/>
    <property type="evidence" value="ECO:0007669"/>
    <property type="project" value="UniProtKB-UniRule"/>
</dbReference>
<feature type="transmembrane region" description="Helical" evidence="13">
    <location>
        <begin position="41"/>
        <end position="58"/>
    </location>
</feature>
<comment type="function">
    <text evidence="12">Required for disulfide bond formation in some proteins.</text>
</comment>
<evidence type="ECO:0000256" key="8">
    <source>
        <dbReference type="ARBA" id="ARBA00023136"/>
    </source>
</evidence>
<reference evidence="14 15" key="1">
    <citation type="submission" date="2016-08" db="EMBL/GenBank/DDBJ databases">
        <authorList>
            <person name="Loux V."/>
            <person name="Rue O."/>
        </authorList>
    </citation>
    <scope>NUCLEOTIDE SEQUENCE [LARGE SCALE GENOMIC DNA]</scope>
    <source>
        <strain evidence="14 15">AFSSA_08CEB44bac</strain>
    </source>
</reference>
<comment type="caution">
    <text evidence="14">The sequence shown here is derived from an EMBL/GenBank/DDBJ whole genome shotgun (WGS) entry which is preliminary data.</text>
</comment>
<dbReference type="SUPFAM" id="SSF158442">
    <property type="entry name" value="DsbB-like"/>
    <property type="match status" value="1"/>
</dbReference>
<comment type="similarity">
    <text evidence="2 12">Belongs to the DsbB family. BdbC subfamily.</text>
</comment>
<feature type="transmembrane region" description="Helical" evidence="13">
    <location>
        <begin position="65"/>
        <end position="84"/>
    </location>
</feature>
<dbReference type="InterPro" id="IPR023380">
    <property type="entry name" value="DsbB-like_sf"/>
</dbReference>
<keyword evidence="10 12" id="KW-0143">Chaperone</keyword>
<evidence type="ECO:0000256" key="5">
    <source>
        <dbReference type="ARBA" id="ARBA00022982"/>
    </source>
</evidence>
<evidence type="ECO:0000256" key="11">
    <source>
        <dbReference type="ARBA" id="ARBA00023284"/>
    </source>
</evidence>
<evidence type="ECO:0000256" key="1">
    <source>
        <dbReference type="ARBA" id="ARBA00004141"/>
    </source>
</evidence>
<proteinExistence type="inferred from homology"/>
<comment type="subcellular location">
    <subcellularLocation>
        <location evidence="12">Cell membrane</location>
        <topology evidence="12">Multi-pass membrane protein</topology>
    </subcellularLocation>
    <subcellularLocation>
        <location evidence="1">Membrane</location>
        <topology evidence="1">Multi-pass membrane protein</topology>
    </subcellularLocation>
</comment>
<dbReference type="RefSeq" id="WP_048721441.1">
    <property type="nucleotide sequence ID" value="NZ_CP024101.1"/>
</dbReference>
<keyword evidence="5 12" id="KW-0249">Electron transport</keyword>
<keyword evidence="11 12" id="KW-0676">Redox-active center</keyword>
<dbReference type="PANTHER" id="PTHR43469:SF1">
    <property type="entry name" value="SPBETA PROPHAGE-DERIVED DISULFIDE BOND FORMATION PROTEIN B"/>
    <property type="match status" value="1"/>
</dbReference>
<evidence type="ECO:0000256" key="10">
    <source>
        <dbReference type="ARBA" id="ARBA00023186"/>
    </source>
</evidence>
<dbReference type="NCBIfam" id="NF002849">
    <property type="entry name" value="PRK03113.1"/>
    <property type="match status" value="1"/>
</dbReference>
<dbReference type="Pfam" id="PF02600">
    <property type="entry name" value="DsbB"/>
    <property type="match status" value="1"/>
</dbReference>
<organism evidence="14 15">
    <name type="scientific">Bacillus cytotoxicus</name>
    <dbReference type="NCBI Taxonomy" id="580165"/>
    <lineage>
        <taxon>Bacteria</taxon>
        <taxon>Bacillati</taxon>
        <taxon>Bacillota</taxon>
        <taxon>Bacilli</taxon>
        <taxon>Bacillales</taxon>
        <taxon>Bacillaceae</taxon>
        <taxon>Bacillus</taxon>
        <taxon>Bacillus cereus group</taxon>
    </lineage>
</organism>
<dbReference type="GO" id="GO:0006457">
    <property type="term" value="P:protein folding"/>
    <property type="evidence" value="ECO:0007669"/>
    <property type="project" value="InterPro"/>
</dbReference>
<evidence type="ECO:0000313" key="15">
    <source>
        <dbReference type="Proteomes" id="UP000242164"/>
    </source>
</evidence>
<dbReference type="InterPro" id="IPR003752">
    <property type="entry name" value="DiS_bond_form_DsbB/BdbC"/>
</dbReference>
<accession>A0AAX2CD30</accession>
<keyword evidence="9 12" id="KW-1015">Disulfide bond</keyword>
<feature type="disulfide bond" description="Redox-active" evidence="12">
    <location>
        <begin position="37"/>
        <end position="40"/>
    </location>
</feature>
<dbReference type="Gene3D" id="1.20.1550.10">
    <property type="entry name" value="DsbB-like"/>
    <property type="match status" value="1"/>
</dbReference>
<feature type="transmembrane region" description="Helical" evidence="13">
    <location>
        <begin position="111"/>
        <end position="136"/>
    </location>
</feature>
<feature type="transmembrane region" description="Helical" evidence="13">
    <location>
        <begin position="9"/>
        <end position="29"/>
    </location>
</feature>
<name>A0AAX2CD30_9BACI</name>
<keyword evidence="4 12" id="KW-0812">Transmembrane</keyword>
<keyword evidence="6 12" id="KW-1133">Transmembrane helix</keyword>
<dbReference type="PANTHER" id="PTHR43469">
    <property type="entry name" value="DISULFIDE FORMATION PROTEIN-RELATED"/>
    <property type="match status" value="1"/>
</dbReference>
<dbReference type="Proteomes" id="UP000242164">
    <property type="component" value="Unassembled WGS sequence"/>
</dbReference>
<dbReference type="AlphaFoldDB" id="A0AAX2CD30"/>
<dbReference type="GO" id="GO:0005886">
    <property type="term" value="C:plasma membrane"/>
    <property type="evidence" value="ECO:0007669"/>
    <property type="project" value="UniProtKB-SubCell"/>
</dbReference>
<keyword evidence="8 12" id="KW-0472">Membrane</keyword>
<dbReference type="PIRSF" id="PIRSF036659">
    <property type="entry name" value="BdbC"/>
    <property type="match status" value="1"/>
</dbReference>
<dbReference type="EMBL" id="FMIK01000017">
    <property type="protein sequence ID" value="SCL85275.1"/>
    <property type="molecule type" value="Genomic_DNA"/>
</dbReference>
<evidence type="ECO:0000256" key="12">
    <source>
        <dbReference type="HAMAP-Rule" id="MF_00287"/>
    </source>
</evidence>
<evidence type="ECO:0000256" key="7">
    <source>
        <dbReference type="ARBA" id="ARBA00023002"/>
    </source>
</evidence>
<evidence type="ECO:0000256" key="9">
    <source>
        <dbReference type="ARBA" id="ARBA00023157"/>
    </source>
</evidence>
<evidence type="ECO:0000256" key="13">
    <source>
        <dbReference type="SAM" id="Phobius"/>
    </source>
</evidence>
<sequence>MDREKKQEYALLTAWGASFIATLGSLYFSEIMKFEPCVLCWYQRIFMYPFVLWLGIAIAKKDYRIASYSLPIASIGACISLYHYGIQKISALSEAGAVCGRVPCTGEYINWFGFITIPFLALIGFMTIIICSFIIIKNK</sequence>
<keyword evidence="12" id="KW-1003">Cell membrane</keyword>
<gene>
    <name evidence="12" type="primary">bdbC</name>
    <name evidence="14" type="ORF">BCB44BAC_00714</name>
</gene>